<sequence length="293" mass="33035">MEIVPSGSSEEKLSESQLKWGLWWVNHQGQLKTVATVLLGAVAFALLAYGSWGFADWFFGSGVHERSDIATLTRNLTDYTSFRDAAMPEKLSVQPTMTLPAGEGKYDLLARMVNPNRRWWVEFDFRFVDSGLSDRLQHGYLLPTDSRYLYQLGVSSDHKPSPSFEIADITWHRVDGHEVQPDYLTWATKRLNFIIDRPEFVPPDAKSALPVSRARFSVTNDTAYGYVSVPFLVTLLSGERVVAANRVVVTGLKAGEVREVESSWFNDLPNVTRVEVKLELNIFDPTVYLAPES</sequence>
<proteinExistence type="predicted"/>
<dbReference type="EMBL" id="PFLC01000024">
    <property type="protein sequence ID" value="PIY62893.1"/>
    <property type="molecule type" value="Genomic_DNA"/>
</dbReference>
<evidence type="ECO:0000313" key="2">
    <source>
        <dbReference type="EMBL" id="PIY62893.1"/>
    </source>
</evidence>
<dbReference type="AlphaFoldDB" id="A0A2M7QBM9"/>
<organism evidence="2 3">
    <name type="scientific">Candidatus Uhrbacteria bacterium CG_4_10_14_0_8_um_filter_58_22</name>
    <dbReference type="NCBI Taxonomy" id="1975029"/>
    <lineage>
        <taxon>Bacteria</taxon>
        <taxon>Candidatus Uhriibacteriota</taxon>
    </lineage>
</organism>
<accession>A0A2M7QBM9</accession>
<keyword evidence="1" id="KW-0472">Membrane</keyword>
<keyword evidence="1" id="KW-1133">Transmembrane helix</keyword>
<gene>
    <name evidence="2" type="ORF">COY93_01845</name>
</gene>
<protein>
    <submittedName>
        <fullName evidence="2">Uncharacterized protein</fullName>
    </submittedName>
</protein>
<reference evidence="3" key="1">
    <citation type="submission" date="2017-09" db="EMBL/GenBank/DDBJ databases">
        <title>Depth-based differentiation of microbial function through sediment-hosted aquifers and enrichment of novel symbionts in the deep terrestrial subsurface.</title>
        <authorList>
            <person name="Probst A.J."/>
            <person name="Ladd B."/>
            <person name="Jarett J.K."/>
            <person name="Geller-Mcgrath D.E."/>
            <person name="Sieber C.M.K."/>
            <person name="Emerson J.B."/>
            <person name="Anantharaman K."/>
            <person name="Thomas B.C."/>
            <person name="Malmstrom R."/>
            <person name="Stieglmeier M."/>
            <person name="Klingl A."/>
            <person name="Woyke T."/>
            <person name="Ryan C.M."/>
            <person name="Banfield J.F."/>
        </authorList>
    </citation>
    <scope>NUCLEOTIDE SEQUENCE [LARGE SCALE GENOMIC DNA]</scope>
</reference>
<comment type="caution">
    <text evidence="2">The sequence shown here is derived from an EMBL/GenBank/DDBJ whole genome shotgun (WGS) entry which is preliminary data.</text>
</comment>
<evidence type="ECO:0000256" key="1">
    <source>
        <dbReference type="SAM" id="Phobius"/>
    </source>
</evidence>
<name>A0A2M7QBM9_9BACT</name>
<evidence type="ECO:0000313" key="3">
    <source>
        <dbReference type="Proteomes" id="UP000230973"/>
    </source>
</evidence>
<keyword evidence="1" id="KW-0812">Transmembrane</keyword>
<feature type="transmembrane region" description="Helical" evidence="1">
    <location>
        <begin position="34"/>
        <end position="59"/>
    </location>
</feature>
<dbReference type="Proteomes" id="UP000230973">
    <property type="component" value="Unassembled WGS sequence"/>
</dbReference>